<organism evidence="2 3">
    <name type="scientific">Kitasatospora nipponensis</name>
    <dbReference type="NCBI Taxonomy" id="258049"/>
    <lineage>
        <taxon>Bacteria</taxon>
        <taxon>Bacillati</taxon>
        <taxon>Actinomycetota</taxon>
        <taxon>Actinomycetes</taxon>
        <taxon>Kitasatosporales</taxon>
        <taxon>Streptomycetaceae</taxon>
        <taxon>Kitasatospora</taxon>
    </lineage>
</organism>
<gene>
    <name evidence="2" type="ORF">GCM10009665_34300</name>
</gene>
<evidence type="ECO:0000313" key="2">
    <source>
        <dbReference type="EMBL" id="GAA1240574.1"/>
    </source>
</evidence>
<feature type="region of interest" description="Disordered" evidence="1">
    <location>
        <begin position="106"/>
        <end position="127"/>
    </location>
</feature>
<protein>
    <recommendedName>
        <fullName evidence="4">Transposase</fullName>
    </recommendedName>
</protein>
<accession>A0ABN1WF87</accession>
<evidence type="ECO:0008006" key="4">
    <source>
        <dbReference type="Google" id="ProtNLM"/>
    </source>
</evidence>
<dbReference type="Proteomes" id="UP001500037">
    <property type="component" value="Unassembled WGS sequence"/>
</dbReference>
<proteinExistence type="predicted"/>
<evidence type="ECO:0000313" key="3">
    <source>
        <dbReference type="Proteomes" id="UP001500037"/>
    </source>
</evidence>
<feature type="compositionally biased region" description="Pro residues" evidence="1">
    <location>
        <begin position="117"/>
        <end position="127"/>
    </location>
</feature>
<keyword evidence="3" id="KW-1185">Reference proteome</keyword>
<reference evidence="2 3" key="1">
    <citation type="journal article" date="2019" name="Int. J. Syst. Evol. Microbiol.">
        <title>The Global Catalogue of Microorganisms (GCM) 10K type strain sequencing project: providing services to taxonomists for standard genome sequencing and annotation.</title>
        <authorList>
            <consortium name="The Broad Institute Genomics Platform"/>
            <consortium name="The Broad Institute Genome Sequencing Center for Infectious Disease"/>
            <person name="Wu L."/>
            <person name="Ma J."/>
        </authorList>
    </citation>
    <scope>NUCLEOTIDE SEQUENCE [LARGE SCALE GENOMIC DNA]</scope>
    <source>
        <strain evidence="2 3">JCM 13004</strain>
    </source>
</reference>
<name>A0ABN1WF87_9ACTN</name>
<evidence type="ECO:0000256" key="1">
    <source>
        <dbReference type="SAM" id="MobiDB-lite"/>
    </source>
</evidence>
<comment type="caution">
    <text evidence="2">The sequence shown here is derived from an EMBL/GenBank/DDBJ whole genome shotgun (WGS) entry which is preliminary data.</text>
</comment>
<feature type="region of interest" description="Disordered" evidence="1">
    <location>
        <begin position="41"/>
        <end position="61"/>
    </location>
</feature>
<sequence>MVSSKEELFLQIRRDSWREGLSVRGLARKYRVHRRLVREALSSPVPGPRRTPRRHSPRLEPVKKTIDQWLLDDLEALPKQRHTVKRILTRLQQECGAEIATRLCGTTFTAGARRSPRPPGRPPSPGS</sequence>
<dbReference type="EMBL" id="BAAALF010000053">
    <property type="protein sequence ID" value="GAA1240574.1"/>
    <property type="molecule type" value="Genomic_DNA"/>
</dbReference>